<dbReference type="PANTHER" id="PTHR43865:SF1">
    <property type="entry name" value="RUBRERYTHRIN-RELATED"/>
    <property type="match status" value="1"/>
</dbReference>
<dbReference type="SUPFAM" id="SSF47240">
    <property type="entry name" value="Ferritin-like"/>
    <property type="match status" value="1"/>
</dbReference>
<keyword evidence="4" id="KW-0249">Electron transport</keyword>
<dbReference type="InterPro" id="IPR024934">
    <property type="entry name" value="Rubredoxin-like_dom"/>
</dbReference>
<keyword evidence="2" id="KW-0813">Transport</keyword>
<evidence type="ECO:0000256" key="5">
    <source>
        <dbReference type="ARBA" id="ARBA00023004"/>
    </source>
</evidence>
<name>A0A1D7TKK2_9BACT</name>
<dbReference type="InterPro" id="IPR009078">
    <property type="entry name" value="Ferritin-like_SF"/>
</dbReference>
<evidence type="ECO:0000313" key="8">
    <source>
        <dbReference type="EMBL" id="AOO65444.1"/>
    </source>
</evidence>
<keyword evidence="5" id="KW-0408">Iron</keyword>
<organism evidence="8 9">
    <name type="scientific">Sulfurospirillum halorespirans DSM 13726</name>
    <dbReference type="NCBI Taxonomy" id="1193502"/>
    <lineage>
        <taxon>Bacteria</taxon>
        <taxon>Pseudomonadati</taxon>
        <taxon>Campylobacterota</taxon>
        <taxon>Epsilonproteobacteria</taxon>
        <taxon>Campylobacterales</taxon>
        <taxon>Sulfurospirillaceae</taxon>
        <taxon>Sulfurospirillum</taxon>
    </lineage>
</organism>
<dbReference type="PROSITE" id="PS50905">
    <property type="entry name" value="FERRITIN_LIKE"/>
    <property type="match status" value="1"/>
</dbReference>
<evidence type="ECO:0000256" key="4">
    <source>
        <dbReference type="ARBA" id="ARBA00022982"/>
    </source>
</evidence>
<keyword evidence="9" id="KW-1185">Reference proteome</keyword>
<gene>
    <name evidence="8" type="ORF">SHALO_1673</name>
</gene>
<dbReference type="PANTHER" id="PTHR43865">
    <property type="entry name" value="RUBRERYTHRIN-RELATED"/>
    <property type="match status" value="1"/>
</dbReference>
<dbReference type="Pfam" id="PF21349">
    <property type="entry name" value="RUBY_RBDX"/>
    <property type="match status" value="1"/>
</dbReference>
<dbReference type="Gene3D" id="2.20.28.10">
    <property type="match status" value="1"/>
</dbReference>
<evidence type="ECO:0000259" key="6">
    <source>
        <dbReference type="PROSITE" id="PS50903"/>
    </source>
</evidence>
<dbReference type="EMBL" id="CP017111">
    <property type="protein sequence ID" value="AOO65444.1"/>
    <property type="molecule type" value="Genomic_DNA"/>
</dbReference>
<dbReference type="GO" id="GO:0016491">
    <property type="term" value="F:oxidoreductase activity"/>
    <property type="evidence" value="ECO:0007669"/>
    <property type="project" value="InterPro"/>
</dbReference>
<dbReference type="InterPro" id="IPR003251">
    <property type="entry name" value="Rr_diiron-bd_dom"/>
</dbReference>
<dbReference type="Proteomes" id="UP000094609">
    <property type="component" value="Chromosome"/>
</dbReference>
<dbReference type="NCBIfam" id="TIGR00319">
    <property type="entry name" value="desulf_FeS4"/>
    <property type="match status" value="1"/>
</dbReference>
<dbReference type="InterPro" id="IPR004462">
    <property type="entry name" value="Desulfoferrodoxin_N"/>
</dbReference>
<accession>A0A1D7TKK2</accession>
<evidence type="ECO:0000256" key="3">
    <source>
        <dbReference type="ARBA" id="ARBA00022723"/>
    </source>
</evidence>
<dbReference type="Pfam" id="PF02915">
    <property type="entry name" value="Rubrerythrin"/>
    <property type="match status" value="1"/>
</dbReference>
<evidence type="ECO:0000256" key="2">
    <source>
        <dbReference type="ARBA" id="ARBA00022448"/>
    </source>
</evidence>
<dbReference type="InterPro" id="IPR009040">
    <property type="entry name" value="Ferritin-like_diiron"/>
</dbReference>
<dbReference type="Gene3D" id="2.20.28.100">
    <property type="entry name" value="Desulphoferrodoxin, N-terminal domain"/>
    <property type="match status" value="1"/>
</dbReference>
<dbReference type="AlphaFoldDB" id="A0A1D7TKK2"/>
<sequence length="216" mass="24658">MRQYETYKCSKCGNEVEVQNVGGGKLTCCGQEMACITEDLTAVNLMKAFAGESQARNKYDLFADIALEEGWHAISRHFREAAENEKWHARAEFKAYHKLVDGAETEITLKNLDSAMAGEHYEHETMYPNFAKIAEEEGHKELARLFNAIGKVEVEHEREYKALQDAMREDGFFEDAEEEIWVCEVCGHIHRGKKAPKACPLCKVGQEYFKRQDLGI</sequence>
<keyword evidence="3" id="KW-0479">Metal-binding</keyword>
<evidence type="ECO:0000256" key="1">
    <source>
        <dbReference type="ARBA" id="ARBA00001965"/>
    </source>
</evidence>
<dbReference type="RefSeq" id="WP_025345025.1">
    <property type="nucleotide sequence ID" value="NZ_CP017111.1"/>
</dbReference>
<reference evidence="9" key="1">
    <citation type="submission" date="2016-08" db="EMBL/GenBank/DDBJ databases">
        <title>Complete genome sequence of the organohalide-respiring Epsilonproteobacterium Sulfurospirillum halorespirans.</title>
        <authorList>
            <person name="Goris T."/>
            <person name="Zimmermann J."/>
            <person name="Schenz B."/>
            <person name="Lemos M."/>
            <person name="Hackermueller J."/>
            <person name="Diekert G."/>
        </authorList>
    </citation>
    <scope>NUCLEOTIDE SEQUENCE [LARGE SCALE GENOMIC DNA]</scope>
    <source>
        <strain>DSM 13726</strain>
        <strain evidence="9">PCE-M2</strain>
    </source>
</reference>
<dbReference type="InterPro" id="IPR038094">
    <property type="entry name" value="Desulfoferrodoxin_N_sf"/>
</dbReference>
<dbReference type="SUPFAM" id="SSF57802">
    <property type="entry name" value="Rubredoxin-like"/>
    <property type="match status" value="2"/>
</dbReference>
<dbReference type="InterPro" id="IPR048574">
    <property type="entry name" value="RUBY_RBDX"/>
</dbReference>
<dbReference type="CDD" id="cd00729">
    <property type="entry name" value="rubredoxin_SM"/>
    <property type="match status" value="1"/>
</dbReference>
<dbReference type="PROSITE" id="PS50903">
    <property type="entry name" value="RUBREDOXIN_LIKE"/>
    <property type="match status" value="1"/>
</dbReference>
<evidence type="ECO:0000259" key="7">
    <source>
        <dbReference type="PROSITE" id="PS50905"/>
    </source>
</evidence>
<dbReference type="CDD" id="cd00974">
    <property type="entry name" value="DSRD"/>
    <property type="match status" value="1"/>
</dbReference>
<dbReference type="STRING" id="1193502.SHALO_1673"/>
<dbReference type="Pfam" id="PF06397">
    <property type="entry name" value="Desulfoferrod_N"/>
    <property type="match status" value="1"/>
</dbReference>
<feature type="domain" description="Rubredoxin-like" evidence="6">
    <location>
        <begin position="178"/>
        <end position="212"/>
    </location>
</feature>
<dbReference type="Gene3D" id="1.20.1260.10">
    <property type="match status" value="1"/>
</dbReference>
<protein>
    <submittedName>
        <fullName evidence="8">Rubrerythrin</fullName>
    </submittedName>
</protein>
<dbReference type="KEGG" id="shal:SHALO_1673"/>
<dbReference type="InterPro" id="IPR052364">
    <property type="entry name" value="Rubrerythrin"/>
</dbReference>
<dbReference type="CDD" id="cd01041">
    <property type="entry name" value="Rubrerythrin"/>
    <property type="match status" value="1"/>
</dbReference>
<evidence type="ECO:0000313" key="9">
    <source>
        <dbReference type="Proteomes" id="UP000094609"/>
    </source>
</evidence>
<proteinExistence type="predicted"/>
<dbReference type="InterPro" id="IPR012347">
    <property type="entry name" value="Ferritin-like"/>
</dbReference>
<dbReference type="GO" id="GO:0005506">
    <property type="term" value="F:iron ion binding"/>
    <property type="evidence" value="ECO:0007669"/>
    <property type="project" value="InterPro"/>
</dbReference>
<feature type="domain" description="Ferritin-like diiron" evidence="7">
    <location>
        <begin position="35"/>
        <end position="171"/>
    </location>
</feature>
<comment type="cofactor">
    <cofactor evidence="1">
        <name>Fe(3+)</name>
        <dbReference type="ChEBI" id="CHEBI:29034"/>
    </cofactor>
</comment>
<dbReference type="PATRIC" id="fig|1193502.14.peg.1699"/>